<dbReference type="InterPro" id="IPR038765">
    <property type="entry name" value="Papain-like_cys_pep_sf"/>
</dbReference>
<dbReference type="InterPro" id="IPR003323">
    <property type="entry name" value="OTU_dom"/>
</dbReference>
<comment type="subcellular location">
    <subcellularLocation>
        <location evidence="2">Membrane</location>
        <topology evidence="2">Multi-pass membrane protein</topology>
    </subcellularLocation>
</comment>
<dbReference type="InterPro" id="IPR004840">
    <property type="entry name" value="Amino_acid_permease_CS"/>
</dbReference>
<evidence type="ECO:0000256" key="1">
    <source>
        <dbReference type="ARBA" id="ARBA00000707"/>
    </source>
</evidence>
<dbReference type="Gene3D" id="1.20.1300.20">
    <property type="entry name" value="Peptidase C65 Otubain, subdomain 2"/>
    <property type="match status" value="1"/>
</dbReference>
<comment type="caution">
    <text evidence="15">The sequence shown here is derived from an EMBL/GenBank/DDBJ whole genome shotgun (WGS) entry which is preliminary data.</text>
</comment>
<organism evidence="15 16">
    <name type="scientific">Lentinula edodes</name>
    <name type="common">Shiitake mushroom</name>
    <name type="synonym">Lentinus edodes</name>
    <dbReference type="NCBI Taxonomy" id="5353"/>
    <lineage>
        <taxon>Eukaryota</taxon>
        <taxon>Fungi</taxon>
        <taxon>Dikarya</taxon>
        <taxon>Basidiomycota</taxon>
        <taxon>Agaricomycotina</taxon>
        <taxon>Agaricomycetes</taxon>
        <taxon>Agaricomycetidae</taxon>
        <taxon>Agaricales</taxon>
        <taxon>Marasmiineae</taxon>
        <taxon>Omphalotaceae</taxon>
        <taxon>Lentinula</taxon>
    </lineage>
</organism>
<dbReference type="GO" id="GO:0006508">
    <property type="term" value="P:proteolysis"/>
    <property type="evidence" value="ECO:0007669"/>
    <property type="project" value="UniProtKB-KW"/>
</dbReference>
<feature type="transmembrane region" description="Helical" evidence="13">
    <location>
        <begin position="640"/>
        <end position="661"/>
    </location>
</feature>
<feature type="transmembrane region" description="Helical" evidence="13">
    <location>
        <begin position="432"/>
        <end position="461"/>
    </location>
</feature>
<evidence type="ECO:0000256" key="4">
    <source>
        <dbReference type="ARBA" id="ARBA00022448"/>
    </source>
</evidence>
<keyword evidence="4" id="KW-0813">Transport</keyword>
<feature type="transmembrane region" description="Helical" evidence="13">
    <location>
        <begin position="717"/>
        <end position="739"/>
    </location>
</feature>
<feature type="compositionally biased region" description="Basic and acidic residues" evidence="12">
    <location>
        <begin position="856"/>
        <end position="865"/>
    </location>
</feature>
<evidence type="ECO:0000256" key="7">
    <source>
        <dbReference type="ARBA" id="ARBA00022786"/>
    </source>
</evidence>
<feature type="transmembrane region" description="Helical" evidence="13">
    <location>
        <begin position="751"/>
        <end position="775"/>
    </location>
</feature>
<reference evidence="15 16" key="2">
    <citation type="submission" date="2017-02" db="EMBL/GenBank/DDBJ databases">
        <title>A genome survey and senescence transcriptome analysis in Lentinula edodes.</title>
        <authorList>
            <person name="Sakamoto Y."/>
            <person name="Nakade K."/>
            <person name="Sato S."/>
            <person name="Yoshida Y."/>
            <person name="Miyazaki K."/>
            <person name="Natsume S."/>
            <person name="Konno N."/>
        </authorList>
    </citation>
    <scope>NUCLEOTIDE SEQUENCE [LARGE SCALE GENOMIC DNA]</scope>
    <source>
        <strain evidence="15 16">NBRC 111202</strain>
    </source>
</reference>
<dbReference type="STRING" id="5353.A0A1Q3E3E4"/>
<keyword evidence="10 13" id="KW-1133">Transmembrane helix</keyword>
<evidence type="ECO:0000256" key="5">
    <source>
        <dbReference type="ARBA" id="ARBA00022670"/>
    </source>
</evidence>
<name>A0A1Q3E3E4_LENED</name>
<keyword evidence="8" id="KW-0378">Hydrolase</keyword>
<keyword evidence="7" id="KW-0833">Ubl conjugation pathway</keyword>
<dbReference type="PROSITE" id="PS00218">
    <property type="entry name" value="AMINO_ACID_PERMEASE_1"/>
    <property type="match status" value="1"/>
</dbReference>
<dbReference type="InterPro" id="IPR002293">
    <property type="entry name" value="AA/rel_permease1"/>
</dbReference>
<feature type="domain" description="OTU" evidence="14">
    <location>
        <begin position="109"/>
        <end position="322"/>
    </location>
</feature>
<dbReference type="Pfam" id="PF13520">
    <property type="entry name" value="AA_permease_2"/>
    <property type="match status" value="1"/>
</dbReference>
<keyword evidence="11 13" id="KW-0472">Membrane</keyword>
<feature type="transmembrane region" description="Helical" evidence="13">
    <location>
        <begin position="481"/>
        <end position="503"/>
    </location>
</feature>
<keyword evidence="6 13" id="KW-0812">Transmembrane</keyword>
<evidence type="ECO:0000313" key="16">
    <source>
        <dbReference type="Proteomes" id="UP000188533"/>
    </source>
</evidence>
<protein>
    <recommendedName>
        <fullName evidence="3">ubiquitinyl hydrolase 1</fullName>
        <ecNumber evidence="3">3.4.19.12</ecNumber>
    </recommendedName>
</protein>
<dbReference type="InterPro" id="IPR019400">
    <property type="entry name" value="Peptidase_C65_otubain"/>
</dbReference>
<dbReference type="Pfam" id="PF10275">
    <property type="entry name" value="Peptidase_C65"/>
    <property type="match status" value="1"/>
</dbReference>
<evidence type="ECO:0000256" key="10">
    <source>
        <dbReference type="ARBA" id="ARBA00022989"/>
    </source>
</evidence>
<evidence type="ECO:0000256" key="13">
    <source>
        <dbReference type="SAM" id="Phobius"/>
    </source>
</evidence>
<dbReference type="PANTHER" id="PTHR45649">
    <property type="entry name" value="AMINO-ACID PERMEASE BAT1"/>
    <property type="match status" value="1"/>
</dbReference>
<evidence type="ECO:0000256" key="12">
    <source>
        <dbReference type="SAM" id="MobiDB-lite"/>
    </source>
</evidence>
<feature type="transmembrane region" description="Helical" evidence="13">
    <location>
        <begin position="548"/>
        <end position="567"/>
    </location>
</feature>
<dbReference type="Gene3D" id="1.20.1740.10">
    <property type="entry name" value="Amino acid/polyamine transporter I"/>
    <property type="match status" value="1"/>
</dbReference>
<feature type="compositionally biased region" description="Polar residues" evidence="12">
    <location>
        <begin position="7"/>
        <end position="24"/>
    </location>
</feature>
<feature type="transmembrane region" description="Helical" evidence="13">
    <location>
        <begin position="691"/>
        <end position="711"/>
    </location>
</feature>
<feature type="transmembrane region" description="Helical" evidence="13">
    <location>
        <begin position="579"/>
        <end position="604"/>
    </location>
</feature>
<dbReference type="CDD" id="cd22749">
    <property type="entry name" value="Otubain_C65"/>
    <property type="match status" value="1"/>
</dbReference>
<reference evidence="15 16" key="1">
    <citation type="submission" date="2016-08" db="EMBL/GenBank/DDBJ databases">
        <authorList>
            <consortium name="Lentinula edodes genome sequencing consortium"/>
            <person name="Sakamoto Y."/>
            <person name="Nakade K."/>
            <person name="Sato S."/>
            <person name="Yoshida Y."/>
            <person name="Miyazaki K."/>
            <person name="Natsume S."/>
            <person name="Konno N."/>
        </authorList>
    </citation>
    <scope>NUCLEOTIDE SEQUENCE [LARGE SCALE GENOMIC DNA]</scope>
    <source>
        <strain evidence="15 16">NBRC 111202</strain>
    </source>
</reference>
<dbReference type="GO" id="GO:0022857">
    <property type="term" value="F:transmembrane transporter activity"/>
    <property type="evidence" value="ECO:0007669"/>
    <property type="project" value="InterPro"/>
</dbReference>
<keyword evidence="16" id="KW-1185">Reference proteome</keyword>
<evidence type="ECO:0000256" key="9">
    <source>
        <dbReference type="ARBA" id="ARBA00022807"/>
    </source>
</evidence>
<evidence type="ECO:0000256" key="6">
    <source>
        <dbReference type="ARBA" id="ARBA00022692"/>
    </source>
</evidence>
<dbReference type="InterPro" id="IPR042468">
    <property type="entry name" value="Peptidase_C65_otubain_sub1"/>
</dbReference>
<dbReference type="EMBL" id="BDGU01000067">
    <property type="protein sequence ID" value="GAW01624.1"/>
    <property type="molecule type" value="Genomic_DNA"/>
</dbReference>
<dbReference type="PROSITE" id="PS50802">
    <property type="entry name" value="OTU"/>
    <property type="match status" value="1"/>
</dbReference>
<dbReference type="PANTHER" id="PTHR45649:SF6">
    <property type="entry name" value="GABA-SPECIFIC PERMEASE"/>
    <property type="match status" value="1"/>
</dbReference>
<feature type="region of interest" description="Disordered" evidence="12">
    <location>
        <begin position="843"/>
        <end position="865"/>
    </location>
</feature>
<keyword evidence="9" id="KW-0788">Thiol protease</keyword>
<feature type="transmembrane region" description="Helical" evidence="13">
    <location>
        <begin position="354"/>
        <end position="378"/>
    </location>
</feature>
<comment type="catalytic activity">
    <reaction evidence="1">
        <text>Thiol-dependent hydrolysis of ester, thioester, amide, peptide and isopeptide bonds formed by the C-terminal Gly of ubiquitin (a 76-residue protein attached to proteins as an intracellular targeting signal).</text>
        <dbReference type="EC" id="3.4.19.12"/>
    </reaction>
</comment>
<proteinExistence type="predicted"/>
<dbReference type="EC" id="3.4.19.12" evidence="3"/>
<gene>
    <name evidence="15" type="ORF">LENED_003229</name>
</gene>
<feature type="transmembrane region" description="Helical" evidence="13">
    <location>
        <begin position="510"/>
        <end position="528"/>
    </location>
</feature>
<feature type="transmembrane region" description="Helical" evidence="13">
    <location>
        <begin position="787"/>
        <end position="806"/>
    </location>
</feature>
<sequence length="865" mass="93662">MADSTERSQPSLLSNDKAFSSRPSSDAPLIEEQNPPAEPPSEITEDTDISTLSVAQVYELNQNLLDLTADVQRPLIANMAPISELRAEYENGSPSFVQQIDYLQSQGYSSIIRARGDGDCFYRSVAFAYVQNLLHAPDPTIAVATALSTLEATTKLLESVGFEKMVFEDFYEVLEELVKSVVTPNASGSILTDEGLLETFQDPEKSNSIVVYLRMLTSAQIRLDPENFAPFLFHPELGEPMEIRDFCEHFVDATGKEADHVQMTALSRMIRTNVDVAYLDGRGSNGQVEFVKFQPDETAEAAASSPICLLYRPGHYDILAIMSKARKQDVQHADEALLASLGYKQEFKRAFTPLEVFGIAFSIIGLLPSIASVLFYAIPNGGGPAMVWGWAVASIFILIVGLAMAELASAAPTSGGLYFWTFSLSSPRWRNLLCWIVGYANTIGAVSAVASIDWGCAVQIMAAANIGSPNGSFEATRAQLYGTYAAVILTHTLVCCLGTTVLARLQTVYVGLNVLLCLAVIIALPAATPKEFMNTASFALGDFTNLNGWPNGYAFIMSFLAPLWTICSFDSSVHISEEAANAATAVPWAIVGAISIAGILGWAINMSLAFCMGTDLETLYASAQPMAAIFNNSFGHKGTLALWAFVVLVQYMMGSSMLLAASRQSYAFSRDSALPFSFWLYRMNSYTGTPVNTVVFVAALALLLGLLAFAGTVAIDAVFAISVTALYIAYAIPISARWLGDNEFKPGPFNLGFMSLPVSITAVLFMFFLGIVFLFPTTQQTDVSDMNYTVVVLGGVLILSLVWYYFPKYGGVHWFTGPIANIDKMGMEVKGLELPLEEAQVVKKDGDGSASPTLEKMSKASAEEA</sequence>
<dbReference type="Gene3D" id="3.30.200.60">
    <property type="entry name" value="Peptidase C65 Otubain, subdomain 1"/>
    <property type="match status" value="1"/>
</dbReference>
<dbReference type="Proteomes" id="UP000188533">
    <property type="component" value="Unassembled WGS sequence"/>
</dbReference>
<evidence type="ECO:0000313" key="15">
    <source>
        <dbReference type="EMBL" id="GAW01624.1"/>
    </source>
</evidence>
<accession>A0A1Q3E3E4</accession>
<evidence type="ECO:0000256" key="8">
    <source>
        <dbReference type="ARBA" id="ARBA00022801"/>
    </source>
</evidence>
<dbReference type="GO" id="GO:0016020">
    <property type="term" value="C:membrane"/>
    <property type="evidence" value="ECO:0007669"/>
    <property type="project" value="UniProtKB-SubCell"/>
</dbReference>
<evidence type="ECO:0000256" key="3">
    <source>
        <dbReference type="ARBA" id="ARBA00012759"/>
    </source>
</evidence>
<evidence type="ECO:0000259" key="14">
    <source>
        <dbReference type="PROSITE" id="PS50802"/>
    </source>
</evidence>
<feature type="transmembrane region" description="Helical" evidence="13">
    <location>
        <begin position="390"/>
        <end position="420"/>
    </location>
</feature>
<feature type="region of interest" description="Disordered" evidence="12">
    <location>
        <begin position="1"/>
        <end position="44"/>
    </location>
</feature>
<dbReference type="SUPFAM" id="SSF54001">
    <property type="entry name" value="Cysteine proteinases"/>
    <property type="match status" value="1"/>
</dbReference>
<evidence type="ECO:0000256" key="2">
    <source>
        <dbReference type="ARBA" id="ARBA00004141"/>
    </source>
</evidence>
<keyword evidence="5" id="KW-0645">Protease</keyword>
<dbReference type="AlphaFoldDB" id="A0A1Q3E3E4"/>
<evidence type="ECO:0000256" key="11">
    <source>
        <dbReference type="ARBA" id="ARBA00023136"/>
    </source>
</evidence>
<dbReference type="GO" id="GO:0004843">
    <property type="term" value="F:cysteine-type deubiquitinase activity"/>
    <property type="evidence" value="ECO:0007669"/>
    <property type="project" value="UniProtKB-EC"/>
</dbReference>
<dbReference type="InterPro" id="IPR042467">
    <property type="entry name" value="Peptidase_C65_otubain_sub2"/>
</dbReference>
<dbReference type="GO" id="GO:0006865">
    <property type="term" value="P:amino acid transport"/>
    <property type="evidence" value="ECO:0007669"/>
    <property type="project" value="InterPro"/>
</dbReference>